<dbReference type="InterPro" id="IPR029752">
    <property type="entry name" value="D-isomer_DH_CS1"/>
</dbReference>
<dbReference type="InterPro" id="IPR006140">
    <property type="entry name" value="D-isomer_DH_NAD-bd"/>
</dbReference>
<gene>
    <name evidence="7" type="ORF">E5986_05995</name>
</gene>
<keyword evidence="3" id="KW-0520">NAD</keyword>
<comment type="caution">
    <text evidence="7">The sequence shown here is derived from an EMBL/GenBank/DDBJ whole genome shotgun (WGS) entry which is preliminary data.</text>
</comment>
<evidence type="ECO:0000313" key="7">
    <source>
        <dbReference type="EMBL" id="THG37310.1"/>
    </source>
</evidence>
<organism evidence="7 8">
    <name type="scientific">Adlercreutzia caecimuris</name>
    <dbReference type="NCBI Taxonomy" id="671266"/>
    <lineage>
        <taxon>Bacteria</taxon>
        <taxon>Bacillati</taxon>
        <taxon>Actinomycetota</taxon>
        <taxon>Coriobacteriia</taxon>
        <taxon>Eggerthellales</taxon>
        <taxon>Eggerthellaceae</taxon>
        <taxon>Adlercreutzia</taxon>
    </lineage>
</organism>
<accession>A0A4S4G1E4</accession>
<dbReference type="CDD" id="cd12174">
    <property type="entry name" value="PGDH_like_3"/>
    <property type="match status" value="1"/>
</dbReference>
<dbReference type="GO" id="GO:0051287">
    <property type="term" value="F:NAD binding"/>
    <property type="evidence" value="ECO:0007669"/>
    <property type="project" value="InterPro"/>
</dbReference>
<dbReference type="Gene3D" id="3.40.50.720">
    <property type="entry name" value="NAD(P)-binding Rossmann-like Domain"/>
    <property type="match status" value="2"/>
</dbReference>
<evidence type="ECO:0000259" key="6">
    <source>
        <dbReference type="Pfam" id="PF02826"/>
    </source>
</evidence>
<name>A0A4S4G1E4_9ACTN</name>
<dbReference type="RefSeq" id="WP_136434209.1">
    <property type="nucleotide sequence ID" value="NZ_SSTJ01000006.1"/>
</dbReference>
<dbReference type="InterPro" id="IPR006139">
    <property type="entry name" value="D-isomer_2_OHA_DH_cat_dom"/>
</dbReference>
<feature type="domain" description="D-isomer specific 2-hydroxyacid dehydrogenase NAD-binding" evidence="6">
    <location>
        <begin position="93"/>
        <end position="273"/>
    </location>
</feature>
<dbReference type="PROSITE" id="PS00670">
    <property type="entry name" value="D_2_HYDROXYACID_DH_2"/>
    <property type="match status" value="1"/>
</dbReference>
<evidence type="ECO:0000256" key="3">
    <source>
        <dbReference type="ARBA" id="ARBA00023027"/>
    </source>
</evidence>
<evidence type="ECO:0000313" key="8">
    <source>
        <dbReference type="Proteomes" id="UP000308978"/>
    </source>
</evidence>
<evidence type="ECO:0000256" key="4">
    <source>
        <dbReference type="RuleBase" id="RU003719"/>
    </source>
</evidence>
<protein>
    <submittedName>
        <fullName evidence="7">3-phosphoglycerate dehydrogenase</fullName>
    </submittedName>
</protein>
<dbReference type="GO" id="GO:0016616">
    <property type="term" value="F:oxidoreductase activity, acting on the CH-OH group of donors, NAD or NADP as acceptor"/>
    <property type="evidence" value="ECO:0007669"/>
    <property type="project" value="InterPro"/>
</dbReference>
<dbReference type="PROSITE" id="PS00065">
    <property type="entry name" value="D_2_HYDROXYACID_DH_1"/>
    <property type="match status" value="1"/>
</dbReference>
<dbReference type="AlphaFoldDB" id="A0A4S4G1E4"/>
<dbReference type="SUPFAM" id="SSF51735">
    <property type="entry name" value="NAD(P)-binding Rossmann-fold domains"/>
    <property type="match status" value="1"/>
</dbReference>
<dbReference type="Pfam" id="PF00389">
    <property type="entry name" value="2-Hacid_dh"/>
    <property type="match status" value="1"/>
</dbReference>
<dbReference type="PANTHER" id="PTHR42938:SF47">
    <property type="entry name" value="HYDROXYPYRUVATE REDUCTASE"/>
    <property type="match status" value="1"/>
</dbReference>
<dbReference type="InterPro" id="IPR036291">
    <property type="entry name" value="NAD(P)-bd_dom_sf"/>
</dbReference>
<evidence type="ECO:0000256" key="1">
    <source>
        <dbReference type="ARBA" id="ARBA00005854"/>
    </source>
</evidence>
<sequence>MYKIHCLNNISPEGLALLTDEYELTDNVEEADAILVRSADMHAMDIPANLKAVARAGAGVNNIPLDTFAEAGIAVFNTPGANANAVKELVLAGMLLASRDIIGGVEWVRANADDESVGKSAEKAKKQFAGGEIMGKTLGVIGLGAIGAKVAQAAEALGMKVIGYDPAMDGITVHEKVSPTVEFVDDLAKLYPVCDFVTIHVPALPATKMMINGEALAQMKDGVVFLNFSRDVLVDDGAMAAALESGKVAAYVTDFANPAVVKMERAIVIPHLGASTAEAEDNCAKMAVEEVMAYLERGEKIHCVNM</sequence>
<dbReference type="EMBL" id="SSTJ01000006">
    <property type="protein sequence ID" value="THG37310.1"/>
    <property type="molecule type" value="Genomic_DNA"/>
</dbReference>
<dbReference type="Proteomes" id="UP000308978">
    <property type="component" value="Unassembled WGS sequence"/>
</dbReference>
<dbReference type="PANTHER" id="PTHR42938">
    <property type="entry name" value="FORMATE DEHYDROGENASE 1"/>
    <property type="match status" value="1"/>
</dbReference>
<dbReference type="Pfam" id="PF02826">
    <property type="entry name" value="2-Hacid_dh_C"/>
    <property type="match status" value="1"/>
</dbReference>
<reference evidence="7 8" key="1">
    <citation type="submission" date="2019-04" db="EMBL/GenBank/DDBJ databases">
        <title>Microbes associate with the intestines of laboratory mice.</title>
        <authorList>
            <person name="Navarre W."/>
            <person name="Wong E."/>
            <person name="Huang K.C."/>
            <person name="Tropini C."/>
            <person name="Ng K."/>
            <person name="Yu B."/>
        </authorList>
    </citation>
    <scope>NUCLEOTIDE SEQUENCE [LARGE SCALE GENOMIC DNA]</scope>
    <source>
        <strain evidence="7 8">NM80_B27</strain>
    </source>
</reference>
<feature type="domain" description="D-isomer specific 2-hydroxyacid dehydrogenase catalytic" evidence="5">
    <location>
        <begin position="21"/>
        <end position="305"/>
    </location>
</feature>
<keyword evidence="2 4" id="KW-0560">Oxidoreductase</keyword>
<proteinExistence type="inferred from homology"/>
<dbReference type="SUPFAM" id="SSF52283">
    <property type="entry name" value="Formate/glycerate dehydrogenase catalytic domain-like"/>
    <property type="match status" value="1"/>
</dbReference>
<comment type="similarity">
    <text evidence="1 4">Belongs to the D-isomer specific 2-hydroxyacid dehydrogenase family.</text>
</comment>
<evidence type="ECO:0000259" key="5">
    <source>
        <dbReference type="Pfam" id="PF00389"/>
    </source>
</evidence>
<dbReference type="InterPro" id="IPR029753">
    <property type="entry name" value="D-isomer_DH_CS"/>
</dbReference>
<evidence type="ECO:0000256" key="2">
    <source>
        <dbReference type="ARBA" id="ARBA00023002"/>
    </source>
</evidence>